<dbReference type="InterPro" id="IPR007329">
    <property type="entry name" value="FMN-bd"/>
</dbReference>
<evidence type="ECO:0000259" key="6">
    <source>
        <dbReference type="SMART" id="SM00900"/>
    </source>
</evidence>
<dbReference type="NCBIfam" id="TIGR01813">
    <property type="entry name" value="flavo_cyto_c"/>
    <property type="match status" value="1"/>
</dbReference>
<proteinExistence type="inferred from homology"/>
<dbReference type="Pfam" id="PF04205">
    <property type="entry name" value="FMN_bind"/>
    <property type="match status" value="1"/>
</dbReference>
<keyword evidence="5" id="KW-0732">Signal</keyword>
<evidence type="ECO:0000313" key="7">
    <source>
        <dbReference type="EMBL" id="MVX57467.1"/>
    </source>
</evidence>
<name>A0A6L6YIK2_9BURK</name>
<evidence type="ECO:0000256" key="2">
    <source>
        <dbReference type="ARBA" id="ARBA00022630"/>
    </source>
</evidence>
<reference evidence="7 8" key="1">
    <citation type="submission" date="2019-12" db="EMBL/GenBank/DDBJ databases">
        <title>Microbes associate with the intestines of laboratory mice.</title>
        <authorList>
            <person name="Navarre W."/>
            <person name="Wong E."/>
        </authorList>
    </citation>
    <scope>NUCLEOTIDE SEQUENCE [LARGE SCALE GENOMIC DNA]</scope>
    <source>
        <strain evidence="7 8">NM82_D38</strain>
    </source>
</reference>
<comment type="cofactor">
    <cofactor evidence="5">
        <name>FMN</name>
        <dbReference type="ChEBI" id="CHEBI:58210"/>
    </cofactor>
    <text evidence="5">Binds 1 or 2 FMN covalently per subunit.</text>
</comment>
<dbReference type="SUPFAM" id="SSF51905">
    <property type="entry name" value="FAD/NAD(P)-binding domain"/>
    <property type="match status" value="1"/>
</dbReference>
<dbReference type="SUPFAM" id="SSF56425">
    <property type="entry name" value="Succinate dehydrogenase/fumarate reductase flavoprotein, catalytic domain"/>
    <property type="match status" value="1"/>
</dbReference>
<protein>
    <recommendedName>
        <fullName evidence="5">Urocanate reductase</fullName>
        <ecNumber evidence="5">1.3.99.33</ecNumber>
    </recommendedName>
</protein>
<comment type="cofactor">
    <cofactor evidence="5">
        <name>FAD</name>
        <dbReference type="ChEBI" id="CHEBI:57692"/>
    </cofactor>
    <text evidence="5">Binds 1 FAD per subunit.</text>
</comment>
<dbReference type="InterPro" id="IPR050315">
    <property type="entry name" value="FAD-oxidoreductase_2"/>
</dbReference>
<feature type="chain" id="PRO_5027139321" description="Urocanate reductase" evidence="5">
    <location>
        <begin position="23"/>
        <end position="630"/>
    </location>
</feature>
<keyword evidence="8" id="KW-1185">Reference proteome</keyword>
<dbReference type="SMART" id="SM00900">
    <property type="entry name" value="FMN_bind"/>
    <property type="match status" value="1"/>
</dbReference>
<dbReference type="EC" id="1.3.99.33" evidence="5"/>
<gene>
    <name evidence="7" type="ORF">E5987_09700</name>
</gene>
<evidence type="ECO:0000313" key="8">
    <source>
        <dbReference type="Proteomes" id="UP000472580"/>
    </source>
</evidence>
<dbReference type="PANTHER" id="PTHR43400">
    <property type="entry name" value="FUMARATE REDUCTASE"/>
    <property type="match status" value="1"/>
</dbReference>
<dbReference type="InterPro" id="IPR010960">
    <property type="entry name" value="Flavocytochrome_c"/>
</dbReference>
<comment type="catalytic activity">
    <reaction evidence="5">
        <text>dihydrourocanate + A = urocanate + AH2</text>
        <dbReference type="Rhea" id="RHEA:36059"/>
        <dbReference type="ChEBI" id="CHEBI:13193"/>
        <dbReference type="ChEBI" id="CHEBI:17499"/>
        <dbReference type="ChEBI" id="CHEBI:27247"/>
        <dbReference type="ChEBI" id="CHEBI:72991"/>
        <dbReference type="EC" id="1.3.99.33"/>
    </reaction>
</comment>
<dbReference type="GO" id="GO:0016020">
    <property type="term" value="C:membrane"/>
    <property type="evidence" value="ECO:0007669"/>
    <property type="project" value="InterPro"/>
</dbReference>
<dbReference type="Gene3D" id="3.90.1010.20">
    <property type="match status" value="1"/>
</dbReference>
<dbReference type="AlphaFoldDB" id="A0A6L6YIK2"/>
<accession>A0A6L6YIK2</accession>
<dbReference type="Pfam" id="PF00890">
    <property type="entry name" value="FAD_binding_2"/>
    <property type="match status" value="2"/>
</dbReference>
<dbReference type="InterPro" id="IPR003953">
    <property type="entry name" value="FAD-dep_OxRdtase_2_FAD-bd"/>
</dbReference>
<dbReference type="GO" id="GO:0010181">
    <property type="term" value="F:FMN binding"/>
    <property type="evidence" value="ECO:0007669"/>
    <property type="project" value="InterPro"/>
</dbReference>
<dbReference type="GO" id="GO:0016491">
    <property type="term" value="F:oxidoreductase activity"/>
    <property type="evidence" value="ECO:0007669"/>
    <property type="project" value="UniProtKB-KW"/>
</dbReference>
<feature type="signal peptide" evidence="5">
    <location>
        <begin position="1"/>
        <end position="22"/>
    </location>
</feature>
<dbReference type="OrthoDB" id="8523426at2"/>
<dbReference type="PANTHER" id="PTHR43400:SF7">
    <property type="entry name" value="FAD-DEPENDENT OXIDOREDUCTASE 2 FAD BINDING DOMAIN-CONTAINING PROTEIN"/>
    <property type="match status" value="1"/>
</dbReference>
<dbReference type="RefSeq" id="WP_160335890.1">
    <property type="nucleotide sequence ID" value="NZ_WSRP01000032.1"/>
</dbReference>
<keyword evidence="4 5" id="KW-0560">Oxidoreductase</keyword>
<dbReference type="Gene3D" id="3.90.700.10">
    <property type="entry name" value="Succinate dehydrogenase/fumarate reductase flavoprotein, catalytic domain"/>
    <property type="match status" value="1"/>
</dbReference>
<evidence type="ECO:0000256" key="4">
    <source>
        <dbReference type="ARBA" id="ARBA00023002"/>
    </source>
</evidence>
<dbReference type="InterPro" id="IPR036188">
    <property type="entry name" value="FAD/NAD-bd_sf"/>
</dbReference>
<sequence>MKTFTALSVACALALSYTAVNAKDGTYTASEVGRNGEIKVQVQIKDNKIADVKILDWSETHPVADQTKTELLPNIVKNQSYNVANISGATLSSFAIKAAVRDCLKQAGLDVKEFGKAAAKAPQSSEIKVENADVVIVGAGGAGLSAAVTAAMAGKKVVLLEKNGFAGGNTSVSGGCFNVANVNQDNIKMTEGQKKIVEGILAEKPLNPLHQELINKLKKQWNEYTASGSNKLFDSPELHALQTWKSGDRKANLELVYTLTQNVKPMMKELEGIGFEWRPNANQFVGALWPRSNRAANFKSGVGYVDTFLQYIKDKNLPVQILLSTKANDLIIKDGRVAGVMAQAKIGTKYVLNAADGVILTTGGFGANVKMRNEYDELWGKKLGETTPTTNLPSATGDGISLAKKAGASLTQMGWIQLFPAGDPTTGATSFKLGENSCIYANKNGKRYVNESERRDVLAKANLAQEGGVFYVISSAKRALVDKDGRNAYGVKVADILKSGKSYKADTLEELAQKAGINGKNLVETVKRWNEFCKKGTGDEMGRPTCMDDHRLDEGGPYYATLMTPSVHHTMGGVTINKKAQVLNEAGNVIPGLYAAGEVTGGIHGTNRVGCNAVPDALVFGRIAALNFVK</sequence>
<dbReference type="PRINTS" id="PR00411">
    <property type="entry name" value="PNDRDTASEI"/>
</dbReference>
<keyword evidence="2 5" id="KW-0285">Flavoprotein</keyword>
<feature type="domain" description="FMN-binding" evidence="6">
    <location>
        <begin position="33"/>
        <end position="107"/>
    </location>
</feature>
<evidence type="ECO:0000256" key="1">
    <source>
        <dbReference type="ARBA" id="ARBA00008040"/>
    </source>
</evidence>
<dbReference type="EMBL" id="WSRP01000032">
    <property type="protein sequence ID" value="MVX57467.1"/>
    <property type="molecule type" value="Genomic_DNA"/>
</dbReference>
<evidence type="ECO:0000256" key="5">
    <source>
        <dbReference type="RuleBase" id="RU366062"/>
    </source>
</evidence>
<organism evidence="7 8">
    <name type="scientific">Parasutterella muris</name>
    <dbReference type="NCBI Taxonomy" id="2565572"/>
    <lineage>
        <taxon>Bacteria</taxon>
        <taxon>Pseudomonadati</taxon>
        <taxon>Pseudomonadota</taxon>
        <taxon>Betaproteobacteria</taxon>
        <taxon>Burkholderiales</taxon>
        <taxon>Sutterellaceae</taxon>
        <taxon>Parasutterella</taxon>
    </lineage>
</organism>
<dbReference type="InterPro" id="IPR027477">
    <property type="entry name" value="Succ_DH/fumarate_Rdtase_cat_sf"/>
</dbReference>
<comment type="similarity">
    <text evidence="1 5">Belongs to the FAD-dependent oxidoreductase 2 family. FRD/SDH subfamily.</text>
</comment>
<evidence type="ECO:0000256" key="3">
    <source>
        <dbReference type="ARBA" id="ARBA00022827"/>
    </source>
</evidence>
<dbReference type="Proteomes" id="UP000472580">
    <property type="component" value="Unassembled WGS sequence"/>
</dbReference>
<dbReference type="Gene3D" id="3.50.50.60">
    <property type="entry name" value="FAD/NAD(P)-binding domain"/>
    <property type="match status" value="1"/>
</dbReference>
<comment type="caution">
    <text evidence="7">The sequence shown here is derived from an EMBL/GenBank/DDBJ whole genome shotgun (WGS) entry which is preliminary data.</text>
</comment>
<keyword evidence="3 5" id="KW-0274">FAD</keyword>